<proteinExistence type="predicted"/>
<comment type="caution">
    <text evidence="1">The sequence shown here is derived from an EMBL/GenBank/DDBJ whole genome shotgun (WGS) entry which is preliminary data.</text>
</comment>
<sequence length="136" mass="14760">MSYDLNVYLSRQEMPTPIDWGEAIVKAGFPVELDSDFDVEAFKGFLPAPVRGEMAGFEYYAGPVTADLAKKMKLNENINFTVMFAIGSRPLELVSALSAASVLTLLSGGVLVDPQEGKSYLGVDAIEWAHAQIART</sequence>
<name>A0A4R5W410_9BURK</name>
<keyword evidence="2" id="KW-1185">Reference proteome</keyword>
<accession>A0A4R5W410</accession>
<dbReference type="RefSeq" id="WP_165967789.1">
    <property type="nucleotide sequence ID" value="NZ_SMYL01000003.1"/>
</dbReference>
<gene>
    <name evidence="1" type="ORF">E2I14_07900</name>
</gene>
<protein>
    <submittedName>
        <fullName evidence="1">Uncharacterized protein</fullName>
    </submittedName>
</protein>
<evidence type="ECO:0000313" key="2">
    <source>
        <dbReference type="Proteomes" id="UP000294829"/>
    </source>
</evidence>
<organism evidence="1 2">
    <name type="scientific">Sapientia aquatica</name>
    <dbReference type="NCBI Taxonomy" id="1549640"/>
    <lineage>
        <taxon>Bacteria</taxon>
        <taxon>Pseudomonadati</taxon>
        <taxon>Pseudomonadota</taxon>
        <taxon>Betaproteobacteria</taxon>
        <taxon>Burkholderiales</taxon>
        <taxon>Oxalobacteraceae</taxon>
        <taxon>Sapientia</taxon>
    </lineage>
</organism>
<dbReference type="Proteomes" id="UP000294829">
    <property type="component" value="Unassembled WGS sequence"/>
</dbReference>
<reference evidence="1 2" key="1">
    <citation type="submission" date="2019-03" db="EMBL/GenBank/DDBJ databases">
        <title>Sapientia aquatica gen. nov., sp. nov., isolated from a crater lake.</title>
        <authorList>
            <person name="Felfoldi T."/>
            <person name="Szabo A."/>
            <person name="Toth E."/>
            <person name="Schumann P."/>
            <person name="Keki Z."/>
            <person name="Marialigeti K."/>
            <person name="Mathe I."/>
        </authorList>
    </citation>
    <scope>NUCLEOTIDE SEQUENCE [LARGE SCALE GENOMIC DNA]</scope>
    <source>
        <strain evidence="1 2">SA-152</strain>
    </source>
</reference>
<dbReference type="EMBL" id="SMYL01000003">
    <property type="protein sequence ID" value="TDK66388.1"/>
    <property type="molecule type" value="Genomic_DNA"/>
</dbReference>
<evidence type="ECO:0000313" key="1">
    <source>
        <dbReference type="EMBL" id="TDK66388.1"/>
    </source>
</evidence>
<dbReference type="AlphaFoldDB" id="A0A4R5W410"/>